<feature type="binding site" evidence="10">
    <location>
        <position position="106"/>
    </location>
    <ligand>
        <name>Mg(2+)</name>
        <dbReference type="ChEBI" id="CHEBI:18420"/>
        <note>catalytic</note>
    </ligand>
</feature>
<protein>
    <recommendedName>
        <fullName evidence="10">Pyrophosphate--fructose 6-phosphate 1-phosphotransferase</fullName>
        <ecNumber evidence="10">2.7.1.90</ecNumber>
    </recommendedName>
    <alternativeName>
        <fullName evidence="10">6-phosphofructokinase, pyrophosphate dependent</fullName>
    </alternativeName>
    <alternativeName>
        <fullName evidence="10">PPi-dependent phosphofructokinase</fullName>
        <shortName evidence="10">PPi-PFK</shortName>
    </alternativeName>
    <alternativeName>
        <fullName evidence="10">Pyrophosphate-dependent 6-phosphofructose-1-kinase</fullName>
    </alternativeName>
</protein>
<feature type="active site" description="Proton acceptor" evidence="10">
    <location>
        <position position="137"/>
    </location>
</feature>
<feature type="binding site" evidence="10">
    <location>
        <position position="12"/>
    </location>
    <ligand>
        <name>diphosphate</name>
        <dbReference type="ChEBI" id="CHEBI:33019"/>
    </ligand>
</feature>
<dbReference type="PANTHER" id="PTHR43650">
    <property type="entry name" value="PYROPHOSPHATE--FRUCTOSE 6-PHOSPHATE 1-PHOSPHOTRANSFERASE"/>
    <property type="match status" value="1"/>
</dbReference>
<comment type="function">
    <text evidence="2 10">Catalyzes the phosphorylation of D-fructose 6-phosphate, the first committing step of glycolysis. Uses inorganic phosphate (PPi) as phosphoryl donor instead of ATP like common ATP-dependent phosphofructokinases (ATP-PFKs), which renders the reaction reversible, and can thus function both in glycolysis and gluconeogenesis. Consistently, PPi-PFK can replace the enzymes of both the forward (ATP-PFK) and reverse (fructose-bisphosphatase (FBPase)) reactions.</text>
</comment>
<dbReference type="HOGENOM" id="CLU_020655_0_0_0"/>
<dbReference type="eggNOG" id="COG0205">
    <property type="taxonomic scope" value="Bacteria"/>
</dbReference>
<keyword evidence="13" id="KW-1185">Reference proteome</keyword>
<comment type="pathway">
    <text evidence="10">Carbohydrate degradation; glycolysis; D-glyceraldehyde 3-phosphate and glycerone phosphate from D-glucose: step 3/4.</text>
</comment>
<evidence type="ECO:0000256" key="1">
    <source>
        <dbReference type="ARBA" id="ARBA00001946"/>
    </source>
</evidence>
<dbReference type="InterPro" id="IPR054846">
    <property type="entry name" value="PFKA_PPi_Ttgales"/>
</dbReference>
<dbReference type="GO" id="GO:0046872">
    <property type="term" value="F:metal ion binding"/>
    <property type="evidence" value="ECO:0007669"/>
    <property type="project" value="UniProtKB-KW"/>
</dbReference>
<comment type="subcellular location">
    <subcellularLocation>
        <location evidence="10">Cytoplasm</location>
    </subcellularLocation>
</comment>
<dbReference type="GO" id="GO:0006002">
    <property type="term" value="P:fructose 6-phosphate metabolic process"/>
    <property type="evidence" value="ECO:0007669"/>
    <property type="project" value="InterPro"/>
</dbReference>
<dbReference type="STRING" id="525903.Taci_1743"/>
<feature type="binding site" evidence="10">
    <location>
        <position position="241"/>
    </location>
    <ligand>
        <name>substrate</name>
    </ligand>
</feature>
<evidence type="ECO:0000313" key="13">
    <source>
        <dbReference type="Proteomes" id="UP000002030"/>
    </source>
</evidence>
<comment type="activity regulation">
    <text evidence="10">Non-allosteric.</text>
</comment>
<dbReference type="KEGG" id="tai:Taci_1743"/>
<keyword evidence="5 10" id="KW-0479">Metal-binding</keyword>
<evidence type="ECO:0000256" key="2">
    <source>
        <dbReference type="ARBA" id="ARBA00003138"/>
    </source>
</evidence>
<proteinExistence type="inferred from homology"/>
<keyword evidence="7 10" id="KW-0460">Magnesium</keyword>
<dbReference type="RefSeq" id="WP_012870466.1">
    <property type="nucleotide sequence ID" value="NC_013522.1"/>
</dbReference>
<evidence type="ECO:0000256" key="10">
    <source>
        <dbReference type="HAMAP-Rule" id="MF_01979"/>
    </source>
</evidence>
<evidence type="ECO:0000256" key="6">
    <source>
        <dbReference type="ARBA" id="ARBA00022777"/>
    </source>
</evidence>
<accession>D1B7G6</accession>
<evidence type="ECO:0000256" key="5">
    <source>
        <dbReference type="ARBA" id="ARBA00022723"/>
    </source>
</evidence>
<dbReference type="HAMAP" id="MF_01979">
    <property type="entry name" value="Phosphofructokinase_II_Short"/>
    <property type="match status" value="1"/>
</dbReference>
<dbReference type="GO" id="GO:0005829">
    <property type="term" value="C:cytosol"/>
    <property type="evidence" value="ECO:0007669"/>
    <property type="project" value="TreeGrafter"/>
</dbReference>
<dbReference type="PRINTS" id="PR00476">
    <property type="entry name" value="PHFRCTKINASE"/>
</dbReference>
<comment type="cofactor">
    <cofactor evidence="1 10">
        <name>Mg(2+)</name>
        <dbReference type="ChEBI" id="CHEBI:18420"/>
    </cofactor>
</comment>
<keyword evidence="3 10" id="KW-0963">Cytoplasm</keyword>
<dbReference type="PIRSF" id="PIRSF036482">
    <property type="entry name" value="PPi_PFK_TM0289"/>
    <property type="match status" value="1"/>
</dbReference>
<comment type="similarity">
    <text evidence="10">Belongs to the phosphofructokinase type A (PFKA) family. PPi-dependent PFK group II subfamily. Clade 'Short' sub-subfamily.</text>
</comment>
<feature type="domain" description="Phosphofructokinase" evidence="11">
    <location>
        <begin position="4"/>
        <end position="327"/>
    </location>
</feature>
<dbReference type="EC" id="2.7.1.90" evidence="10"/>
<feature type="site" description="Important for catalytic activity and substrate specificity; stabilizes the transition state when the phosphoryl donor is PPi; prevents ATP from binding by mimicking the alpha-phosphate group of ATP" evidence="10">
    <location>
        <position position="107"/>
    </location>
</feature>
<comment type="catalytic activity">
    <reaction evidence="9 10">
        <text>beta-D-fructose 6-phosphate + diphosphate = beta-D-fructose 1,6-bisphosphate + phosphate + H(+)</text>
        <dbReference type="Rhea" id="RHEA:13613"/>
        <dbReference type="ChEBI" id="CHEBI:15378"/>
        <dbReference type="ChEBI" id="CHEBI:32966"/>
        <dbReference type="ChEBI" id="CHEBI:33019"/>
        <dbReference type="ChEBI" id="CHEBI:43474"/>
        <dbReference type="ChEBI" id="CHEBI:57634"/>
        <dbReference type="EC" id="2.7.1.90"/>
    </reaction>
</comment>
<evidence type="ECO:0000259" key="11">
    <source>
        <dbReference type="Pfam" id="PF00365"/>
    </source>
</evidence>
<dbReference type="EnsemblBacteria" id="ACZ19957">
    <property type="protein sequence ID" value="ACZ19957"/>
    <property type="gene ID" value="Taci_1743"/>
</dbReference>
<dbReference type="EMBL" id="CP001818">
    <property type="protein sequence ID" value="ACZ19957.1"/>
    <property type="molecule type" value="Genomic_DNA"/>
</dbReference>
<dbReference type="GO" id="GO:0047334">
    <property type="term" value="F:diphosphate-fructose-6-phosphate 1-phosphotransferase activity"/>
    <property type="evidence" value="ECO:0007669"/>
    <property type="project" value="UniProtKB-EC"/>
</dbReference>
<dbReference type="InterPro" id="IPR022953">
    <property type="entry name" value="ATP_PFK"/>
</dbReference>
<feature type="binding site" evidence="10">
    <location>
        <begin position="301"/>
        <end position="304"/>
    </location>
    <ligand>
        <name>substrate</name>
    </ligand>
</feature>
<dbReference type="InterPro" id="IPR035966">
    <property type="entry name" value="PKF_sf"/>
</dbReference>
<dbReference type="Proteomes" id="UP000002030">
    <property type="component" value="Chromosome"/>
</dbReference>
<dbReference type="OrthoDB" id="9802503at2"/>
<dbReference type="UniPathway" id="UPA00109">
    <property type="reaction ID" value="UER00182"/>
</dbReference>
<dbReference type="Pfam" id="PF00365">
    <property type="entry name" value="PFK"/>
    <property type="match status" value="1"/>
</dbReference>
<keyword evidence="6 10" id="KW-0418">Kinase</keyword>
<evidence type="ECO:0000256" key="8">
    <source>
        <dbReference type="ARBA" id="ARBA00023152"/>
    </source>
</evidence>
<evidence type="ECO:0000256" key="7">
    <source>
        <dbReference type="ARBA" id="ARBA00022842"/>
    </source>
</evidence>
<evidence type="ECO:0000313" key="12">
    <source>
        <dbReference type="EMBL" id="ACZ19957.1"/>
    </source>
</evidence>
<dbReference type="SUPFAM" id="SSF53784">
    <property type="entry name" value="Phosphofructokinase"/>
    <property type="match status" value="1"/>
</dbReference>
<dbReference type="GO" id="GO:0009749">
    <property type="term" value="P:response to glucose"/>
    <property type="evidence" value="ECO:0007669"/>
    <property type="project" value="TreeGrafter"/>
</dbReference>
<keyword evidence="8 10" id="KW-0324">Glycolysis</keyword>
<name>D1B7G6_THEAS</name>
<gene>
    <name evidence="10" type="primary">pfp</name>
    <name evidence="12" type="ordered locus">Taci_1743</name>
</gene>
<comment type="subunit">
    <text evidence="10">Homodimer.</text>
</comment>
<feature type="binding site" evidence="10">
    <location>
        <begin position="181"/>
        <end position="183"/>
    </location>
    <ligand>
        <name>substrate</name>
    </ligand>
</feature>
<reference evidence="12 13" key="1">
    <citation type="journal article" date="2009" name="Stand. Genomic Sci.">
        <title>Complete genome sequence of Thermanaerovibrio acidaminovorans type strain (Su883).</title>
        <authorList>
            <person name="Chovatia M."/>
            <person name="Sikorski J."/>
            <person name="Schroder M."/>
            <person name="Lapidus A."/>
            <person name="Nolan M."/>
            <person name="Tice H."/>
            <person name="Glavina Del Rio T."/>
            <person name="Copeland A."/>
            <person name="Cheng J.F."/>
            <person name="Lucas S."/>
            <person name="Chen F."/>
            <person name="Bruce D."/>
            <person name="Goodwin L."/>
            <person name="Pitluck S."/>
            <person name="Ivanova N."/>
            <person name="Mavromatis K."/>
            <person name="Ovchinnikova G."/>
            <person name="Pati A."/>
            <person name="Chen A."/>
            <person name="Palaniappan K."/>
            <person name="Land M."/>
            <person name="Hauser L."/>
            <person name="Chang Y.J."/>
            <person name="Jeffries C.D."/>
            <person name="Chain P."/>
            <person name="Saunders E."/>
            <person name="Detter J.C."/>
            <person name="Brettin T."/>
            <person name="Rohde M."/>
            <person name="Goker M."/>
            <person name="Spring S."/>
            <person name="Bristow J."/>
            <person name="Markowitz V."/>
            <person name="Hugenholtz P."/>
            <person name="Kyrpides N.C."/>
            <person name="Klenk H.P."/>
            <person name="Eisen J.A."/>
        </authorList>
    </citation>
    <scope>NUCLEOTIDE SEQUENCE [LARGE SCALE GENOMIC DNA]</scope>
    <source>
        <strain evidence="13">ATCC 49978 / DSM 6589 / Su883</strain>
    </source>
</reference>
<dbReference type="InterPro" id="IPR011403">
    <property type="entry name" value="PPi-PFK_TM0289"/>
</dbReference>
<dbReference type="PANTHER" id="PTHR43650:SF1">
    <property type="entry name" value="PYROPHOSPHATE--FRUCTOSE 6-PHOSPHATE 1-PHOSPHOTRANSFERASE SUBUNIT BETA 2"/>
    <property type="match status" value="1"/>
</dbReference>
<dbReference type="Gene3D" id="3.40.50.460">
    <property type="entry name" value="Phosphofructokinase domain"/>
    <property type="match status" value="1"/>
</dbReference>
<organism evidence="12 13">
    <name type="scientific">Thermanaerovibrio acidaminovorans (strain ATCC 49978 / DSM 6589 / Su883)</name>
    <name type="common">Selenomonas acidaminovorans</name>
    <dbReference type="NCBI Taxonomy" id="525903"/>
    <lineage>
        <taxon>Bacteria</taxon>
        <taxon>Thermotogati</taxon>
        <taxon>Synergistota</taxon>
        <taxon>Synergistia</taxon>
        <taxon>Synergistales</taxon>
        <taxon>Synergistaceae</taxon>
        <taxon>Thermanaerovibrio</taxon>
    </lineage>
</organism>
<dbReference type="GO" id="GO:0003872">
    <property type="term" value="F:6-phosphofructokinase activity"/>
    <property type="evidence" value="ECO:0007669"/>
    <property type="project" value="UniProtKB-UniRule"/>
</dbReference>
<feature type="binding site" evidence="10">
    <location>
        <begin position="135"/>
        <end position="137"/>
    </location>
    <ligand>
        <name>substrate</name>
    </ligand>
</feature>
<evidence type="ECO:0000256" key="4">
    <source>
        <dbReference type="ARBA" id="ARBA00022679"/>
    </source>
</evidence>
<dbReference type="PATRIC" id="fig|525903.6.peg.1731"/>
<dbReference type="Gene3D" id="3.40.50.450">
    <property type="match status" value="1"/>
</dbReference>
<dbReference type="NCBIfam" id="NF041103">
    <property type="entry name" value="PFKA_PPi_Ttgales"/>
    <property type="match status" value="1"/>
</dbReference>
<keyword evidence="4 10" id="KW-0808">Transferase</keyword>
<evidence type="ECO:0000256" key="9">
    <source>
        <dbReference type="ARBA" id="ARBA00048072"/>
    </source>
</evidence>
<feature type="site" description="Important for catalytic activity; stabilizes the transition state when the phosphoryl donor is PPi" evidence="10">
    <location>
        <position position="134"/>
    </location>
</feature>
<dbReference type="AlphaFoldDB" id="D1B7G6"/>
<sequence length="416" mass="45583">MINRLAILCGGGPAPGINSVISSAAIEAINHGWEVFGLLDGFKPISKGRFEAIRLTIDQVSRIHTEGGSIIRTSRHNPTVDREDMERAVDTLADAGISHLITIGGDDTAYSALMLSRQSLAKRAHPIRIAHVPKTIDNDLPLPEGIPTFGFETARSLGAQLLTNIMEDARTTGRWFLCVTMGRATGHLALGIGKSAGATLILIPEEFGPRVSLGTISDLIVGSVIKRLAMGRGYGVAVVAEGLMGKIPPEELEELKTADRDEHGHVRYGEVNFSDALRDRVKRTLRELGIKVTLNDKEIGYELRCAPPNAFDVEYTRNLGYGAFEFLQEGGSGSMVTIQNNRIVPIPLEEIMDPATGRTQQRPVNVESIQYRIARRYMIRLTPHDFQDPVALEALCRAARMDREAFVGRFRPLADV</sequence>
<dbReference type="InterPro" id="IPR000023">
    <property type="entry name" value="Phosphofructokinase_dom"/>
</dbReference>
<evidence type="ECO:0000256" key="3">
    <source>
        <dbReference type="ARBA" id="ARBA00022490"/>
    </source>
</evidence>